<dbReference type="HOGENOM" id="CLU_2659683_0_0_1"/>
<dbReference type="AlphaFoldDB" id="F0WJT6"/>
<evidence type="ECO:0000313" key="1">
    <source>
        <dbReference type="EMBL" id="CCA21538.1"/>
    </source>
</evidence>
<reference evidence="1" key="1">
    <citation type="journal article" date="2011" name="PLoS Biol.">
        <title>Gene gain and loss during evolution of obligate parasitism in the white rust pathogen of Arabidopsis thaliana.</title>
        <authorList>
            <person name="Kemen E."/>
            <person name="Gardiner A."/>
            <person name="Schultz-Larsen T."/>
            <person name="Kemen A.C."/>
            <person name="Balmuth A.L."/>
            <person name="Robert-Seilaniantz A."/>
            <person name="Bailey K."/>
            <person name="Holub E."/>
            <person name="Studholme D.J."/>
            <person name="Maclean D."/>
            <person name="Jones J.D."/>
        </authorList>
    </citation>
    <scope>NUCLEOTIDE SEQUENCE</scope>
</reference>
<gene>
    <name evidence="1" type="primary">AlNc14C125G6807</name>
    <name evidence="1" type="ORF">ALNC14_076810</name>
</gene>
<organism evidence="1">
    <name type="scientific">Albugo laibachii Nc14</name>
    <dbReference type="NCBI Taxonomy" id="890382"/>
    <lineage>
        <taxon>Eukaryota</taxon>
        <taxon>Sar</taxon>
        <taxon>Stramenopiles</taxon>
        <taxon>Oomycota</taxon>
        <taxon>Peronosporomycetes</taxon>
        <taxon>Albuginales</taxon>
        <taxon>Albuginaceae</taxon>
        <taxon>Albugo</taxon>
    </lineage>
</organism>
<sequence>MMPTSSRRFVILAAKYLDCLSSSFVLLPERFTGTSLILWCHTLQLNSPDLCHARSILNQELLGRHLILKYILHMMLS</sequence>
<proteinExistence type="predicted"/>
<name>F0WJT6_9STRA</name>
<accession>F0WJT6</accession>
<dbReference type="EMBL" id="FR824170">
    <property type="protein sequence ID" value="CCA21538.1"/>
    <property type="molecule type" value="Genomic_DNA"/>
</dbReference>
<reference evidence="1" key="2">
    <citation type="submission" date="2011-02" db="EMBL/GenBank/DDBJ databases">
        <authorList>
            <person name="MacLean D."/>
        </authorList>
    </citation>
    <scope>NUCLEOTIDE SEQUENCE</scope>
</reference>
<protein>
    <submittedName>
        <fullName evidence="1">AlNc14C125G6807 protein</fullName>
    </submittedName>
</protein>